<comment type="caution">
    <text evidence="2">The sequence shown here is derived from an EMBL/GenBank/DDBJ whole genome shotgun (WGS) entry which is preliminary data.</text>
</comment>
<dbReference type="AlphaFoldDB" id="A0AA88HB40"/>
<dbReference type="Proteomes" id="UP001187531">
    <property type="component" value="Unassembled WGS sequence"/>
</dbReference>
<dbReference type="PANTHER" id="PTHR47027:SF20">
    <property type="entry name" value="REVERSE TRANSCRIPTASE-LIKE PROTEIN WITH RNA-DIRECTED DNA POLYMERASE DOMAIN"/>
    <property type="match status" value="1"/>
</dbReference>
<dbReference type="InterPro" id="IPR043502">
    <property type="entry name" value="DNA/RNA_pol_sf"/>
</dbReference>
<evidence type="ECO:0000259" key="1">
    <source>
        <dbReference type="PROSITE" id="PS50878"/>
    </source>
</evidence>
<reference evidence="2" key="1">
    <citation type="submission" date="2023-07" db="EMBL/GenBank/DDBJ databases">
        <title>Chromosome-level genome assembly of Artemia franciscana.</title>
        <authorList>
            <person name="Jo E."/>
        </authorList>
    </citation>
    <scope>NUCLEOTIDE SEQUENCE</scope>
    <source>
        <tissue evidence="2">Whole body</tissue>
    </source>
</reference>
<name>A0AA88HB40_ARTSF</name>
<dbReference type="GO" id="GO:0071897">
    <property type="term" value="P:DNA biosynthetic process"/>
    <property type="evidence" value="ECO:0007669"/>
    <property type="project" value="UniProtKB-ARBA"/>
</dbReference>
<sequence>MNHLVITNTIFQHKPSHLLTWHSNDGVTKAQIDFNLVRQRWRSSVQDSRSYNGADTGSQSGSDHRLVAAKILLRLAIRRKNKSKVGFDIGCTDNIFACRLIIQQFERYNLPLILMFLDFIAAFDSVTRQKLWKILENDGIPLKFVELMKAYYDASVSRVRIYGEETEEFLVEFGVKQGCVLSPTLFNYCIDWVLENALSSYPGAQVGQNLSLIDLDYADDVGFLSDPVEAQNMLDSVVAWADLIGLKVSTEKTKFMAINHDTGPFPLTINQVQLEKVNRKPTTVIKQAKSRINVGCWNVRSAKQEATQAFLVHEMEKYNIDILCISETRISGSGSIVITAPETLHQFHFFYSGIEDNSGLHGVGFIMNQRTRNALLEWEPVSCRLARIRLKGNPANVSIISTYAPTRDATETTKDDFYGELQQLSSSIAARDYLIVAGDFNARVGPSDQTTRQILGKFGQGHRCENGQRLVNYALMNHLVITNTIFQHKPSHLLTWHSNDGVTKAQIDFNLVRQRWRSSVQDSRSYNGADTGSQSGSDHRLVAAKILLRLAIRRKNKSKVGFDIGCTDNIFACRLIIQQFERYNLPLILMFLDFIAAFDSVTRQKLWKILENDGIPLKFVELMKAYYDASVSRVRIYGEETEEFLVEFGVKQGCVLSPTLFNYCIDWVLENALSSYPGAQVGQNLSLIDLDYADDVGLLSDPVEAQNMLDSVVAWADLIGLKVSTEKTKFMAINHDTGPFPLTINQVQLEKVNQAYLVNSTLEKPGSSYSLPTPRYLHTAPSWPRALQSRTQRRNSNPALAGEEFSFEAVHESHMYLRSNLRLSPTPDGHHIWEWSKLITDLLGSAE</sequence>
<feature type="domain" description="Reverse transcriptase" evidence="1">
    <location>
        <begin position="1"/>
        <end position="269"/>
    </location>
</feature>
<dbReference type="Pfam" id="PF00078">
    <property type="entry name" value="RVT_1"/>
    <property type="match status" value="2"/>
</dbReference>
<dbReference type="PROSITE" id="PS50878">
    <property type="entry name" value="RT_POL"/>
    <property type="match status" value="2"/>
</dbReference>
<gene>
    <name evidence="2" type="ORF">QYM36_019148</name>
</gene>
<dbReference type="CDD" id="cd01650">
    <property type="entry name" value="RT_nLTR_like"/>
    <property type="match status" value="1"/>
</dbReference>
<feature type="domain" description="Reverse transcriptase" evidence="1">
    <location>
        <begin position="500"/>
        <end position="744"/>
    </location>
</feature>
<organism evidence="2 3">
    <name type="scientific">Artemia franciscana</name>
    <name type="common">Brine shrimp</name>
    <name type="synonym">Artemia sanfranciscana</name>
    <dbReference type="NCBI Taxonomy" id="6661"/>
    <lineage>
        <taxon>Eukaryota</taxon>
        <taxon>Metazoa</taxon>
        <taxon>Ecdysozoa</taxon>
        <taxon>Arthropoda</taxon>
        <taxon>Crustacea</taxon>
        <taxon>Branchiopoda</taxon>
        <taxon>Anostraca</taxon>
        <taxon>Artemiidae</taxon>
        <taxon>Artemia</taxon>
    </lineage>
</organism>
<evidence type="ECO:0000313" key="2">
    <source>
        <dbReference type="EMBL" id="KAK2702286.1"/>
    </source>
</evidence>
<protein>
    <recommendedName>
        <fullName evidence="1">Reverse transcriptase domain-containing protein</fullName>
    </recommendedName>
</protein>
<dbReference type="SUPFAM" id="SSF56672">
    <property type="entry name" value="DNA/RNA polymerases"/>
    <property type="match status" value="2"/>
</dbReference>
<dbReference type="CDD" id="cd09076">
    <property type="entry name" value="L1-EN"/>
    <property type="match status" value="1"/>
</dbReference>
<dbReference type="GO" id="GO:0003824">
    <property type="term" value="F:catalytic activity"/>
    <property type="evidence" value="ECO:0007669"/>
    <property type="project" value="InterPro"/>
</dbReference>
<dbReference type="Pfam" id="PF14529">
    <property type="entry name" value="Exo_endo_phos_2"/>
    <property type="match status" value="1"/>
</dbReference>
<dbReference type="InterPro" id="IPR000477">
    <property type="entry name" value="RT_dom"/>
</dbReference>
<dbReference type="InterPro" id="IPR005135">
    <property type="entry name" value="Endo/exonuclease/phosphatase"/>
</dbReference>
<proteinExistence type="predicted"/>
<dbReference type="InterPro" id="IPR036691">
    <property type="entry name" value="Endo/exonu/phosph_ase_sf"/>
</dbReference>
<dbReference type="PANTHER" id="PTHR47027">
    <property type="entry name" value="REVERSE TRANSCRIPTASE DOMAIN-CONTAINING PROTEIN"/>
    <property type="match status" value="1"/>
</dbReference>
<dbReference type="Gene3D" id="3.60.10.10">
    <property type="entry name" value="Endonuclease/exonuclease/phosphatase"/>
    <property type="match status" value="1"/>
</dbReference>
<accession>A0AA88HB40</accession>
<evidence type="ECO:0000313" key="3">
    <source>
        <dbReference type="Proteomes" id="UP001187531"/>
    </source>
</evidence>
<dbReference type="EMBL" id="JAVRJZ010000526">
    <property type="protein sequence ID" value="KAK2702286.1"/>
    <property type="molecule type" value="Genomic_DNA"/>
</dbReference>
<keyword evidence="3" id="KW-1185">Reference proteome</keyword>
<dbReference type="SUPFAM" id="SSF56219">
    <property type="entry name" value="DNase I-like"/>
    <property type="match status" value="1"/>
</dbReference>